<organism evidence="1 2">
    <name type="scientific">Archaeoglobus sulfaticallidus PM70-1</name>
    <dbReference type="NCBI Taxonomy" id="387631"/>
    <lineage>
        <taxon>Archaea</taxon>
        <taxon>Methanobacteriati</taxon>
        <taxon>Methanobacteriota</taxon>
        <taxon>Archaeoglobi</taxon>
        <taxon>Archaeoglobales</taxon>
        <taxon>Archaeoglobaceae</taxon>
        <taxon>Archaeoglobus</taxon>
    </lineage>
</organism>
<dbReference type="EMBL" id="CP005290">
    <property type="protein sequence ID" value="AGK62099.1"/>
    <property type="molecule type" value="Genomic_DNA"/>
</dbReference>
<evidence type="ECO:0000313" key="2">
    <source>
        <dbReference type="Proteomes" id="UP000013307"/>
    </source>
</evidence>
<reference evidence="1 2" key="1">
    <citation type="journal article" date="2013" name="Genome Announc.">
        <title>Complete Genome Sequence of the Thermophilic and Facultatively Chemolithoautotrophic Sulfate Reducer Archaeoglobus sulfaticallidus Strain PM70-1T.</title>
        <authorList>
            <person name="Stokke R."/>
            <person name="Hocking W.P."/>
            <person name="Steinsbu B.O."/>
            <person name="Steen I.H."/>
        </authorList>
    </citation>
    <scope>NUCLEOTIDE SEQUENCE [LARGE SCALE GENOMIC DNA]</scope>
    <source>
        <strain evidence="1">PM70-1</strain>
    </source>
</reference>
<gene>
    <name evidence="1" type="ORF">Asulf_02144</name>
</gene>
<dbReference type="STRING" id="387631.Asulf_02144"/>
<accession>N0BEP4</accession>
<dbReference type="HOGENOM" id="CLU_2839186_0_0_2"/>
<evidence type="ECO:0000313" key="1">
    <source>
        <dbReference type="EMBL" id="AGK62099.1"/>
    </source>
</evidence>
<protein>
    <submittedName>
        <fullName evidence="1">Uncharacterized protein</fullName>
    </submittedName>
</protein>
<name>N0BEP4_9EURY</name>
<dbReference type="Proteomes" id="UP000013307">
    <property type="component" value="Chromosome"/>
</dbReference>
<dbReference type="AlphaFoldDB" id="N0BEP4"/>
<proteinExistence type="predicted"/>
<sequence>MGERVLTIHEFLVIKIELKRCISRLKGERDVEGKTFAEWLEKRDKKVGLTKSGYSRRKCVTCINF</sequence>
<dbReference type="KEGG" id="ast:Asulf_02144"/>
<keyword evidence="2" id="KW-1185">Reference proteome</keyword>